<organism evidence="2 3">
    <name type="scientific">Calycina marina</name>
    <dbReference type="NCBI Taxonomy" id="1763456"/>
    <lineage>
        <taxon>Eukaryota</taxon>
        <taxon>Fungi</taxon>
        <taxon>Dikarya</taxon>
        <taxon>Ascomycota</taxon>
        <taxon>Pezizomycotina</taxon>
        <taxon>Leotiomycetes</taxon>
        <taxon>Helotiales</taxon>
        <taxon>Pezizellaceae</taxon>
        <taxon>Calycina</taxon>
    </lineage>
</organism>
<keyword evidence="1" id="KW-0732">Signal</keyword>
<feature type="signal peptide" evidence="1">
    <location>
        <begin position="1"/>
        <end position="24"/>
    </location>
</feature>
<accession>A0A9P8CCA0</accession>
<protein>
    <recommendedName>
        <fullName evidence="4">Secreted protein</fullName>
    </recommendedName>
</protein>
<gene>
    <name evidence="2" type="ORF">BJ878DRAFT_484205</name>
</gene>
<evidence type="ECO:0008006" key="4">
    <source>
        <dbReference type="Google" id="ProtNLM"/>
    </source>
</evidence>
<name>A0A9P8CCA0_9HELO</name>
<feature type="chain" id="PRO_5040299885" description="Secreted protein" evidence="1">
    <location>
        <begin position="25"/>
        <end position="142"/>
    </location>
</feature>
<proteinExistence type="predicted"/>
<evidence type="ECO:0000313" key="3">
    <source>
        <dbReference type="Proteomes" id="UP000887226"/>
    </source>
</evidence>
<keyword evidence="3" id="KW-1185">Reference proteome</keyword>
<dbReference type="Proteomes" id="UP000887226">
    <property type="component" value="Unassembled WGS sequence"/>
</dbReference>
<sequence length="142" mass="15737">MSSNILTPMSRSLLCLAHIFSVCTQRDETNSDVEVFKASKARKYHAREQRRLQAQNQPACPGCNLCSQTQTPEMKAAAVAGNTIKGCACFSGDIAILERDIAAFISSQDIHYHASRLVYWTHGCIMVSRNGTVITYKSRHAE</sequence>
<dbReference type="AlphaFoldDB" id="A0A9P8CCA0"/>
<comment type="caution">
    <text evidence="2">The sequence shown here is derived from an EMBL/GenBank/DDBJ whole genome shotgun (WGS) entry which is preliminary data.</text>
</comment>
<reference evidence="2" key="1">
    <citation type="journal article" date="2021" name="IMA Fungus">
        <title>Genomic characterization of three marine fungi, including Emericellopsis atlantica sp. nov. with signatures of a generalist lifestyle and marine biomass degradation.</title>
        <authorList>
            <person name="Hagestad O.C."/>
            <person name="Hou L."/>
            <person name="Andersen J.H."/>
            <person name="Hansen E.H."/>
            <person name="Altermark B."/>
            <person name="Li C."/>
            <person name="Kuhnert E."/>
            <person name="Cox R.J."/>
            <person name="Crous P.W."/>
            <person name="Spatafora J.W."/>
            <person name="Lail K."/>
            <person name="Amirebrahimi M."/>
            <person name="Lipzen A."/>
            <person name="Pangilinan J."/>
            <person name="Andreopoulos W."/>
            <person name="Hayes R.D."/>
            <person name="Ng V."/>
            <person name="Grigoriev I.V."/>
            <person name="Jackson S.A."/>
            <person name="Sutton T.D.S."/>
            <person name="Dobson A.D.W."/>
            <person name="Rama T."/>
        </authorList>
    </citation>
    <scope>NUCLEOTIDE SEQUENCE</scope>
    <source>
        <strain evidence="2">TRa3180A</strain>
    </source>
</reference>
<evidence type="ECO:0000256" key="1">
    <source>
        <dbReference type="SAM" id="SignalP"/>
    </source>
</evidence>
<dbReference type="EMBL" id="MU254619">
    <property type="protein sequence ID" value="KAG9240046.1"/>
    <property type="molecule type" value="Genomic_DNA"/>
</dbReference>
<evidence type="ECO:0000313" key="2">
    <source>
        <dbReference type="EMBL" id="KAG9240046.1"/>
    </source>
</evidence>